<keyword evidence="3" id="KW-1185">Reference proteome</keyword>
<organism evidence="2 3">
    <name type="scientific">Myotis myotis</name>
    <name type="common">Greater mouse-eared bat</name>
    <name type="synonym">Vespertilio myotis</name>
    <dbReference type="NCBI Taxonomy" id="51298"/>
    <lineage>
        <taxon>Eukaryota</taxon>
        <taxon>Metazoa</taxon>
        <taxon>Chordata</taxon>
        <taxon>Craniata</taxon>
        <taxon>Vertebrata</taxon>
        <taxon>Euteleostomi</taxon>
        <taxon>Mammalia</taxon>
        <taxon>Eutheria</taxon>
        <taxon>Laurasiatheria</taxon>
        <taxon>Chiroptera</taxon>
        <taxon>Yangochiroptera</taxon>
        <taxon>Vespertilionidae</taxon>
        <taxon>Myotis</taxon>
    </lineage>
</organism>
<feature type="region of interest" description="Disordered" evidence="1">
    <location>
        <begin position="42"/>
        <end position="67"/>
    </location>
</feature>
<protein>
    <submittedName>
        <fullName evidence="2">Uncharacterized protein</fullName>
    </submittedName>
</protein>
<gene>
    <name evidence="2" type="ORF">mMyoMyo1_011290</name>
</gene>
<accession>A0A7J7QW52</accession>
<proteinExistence type="predicted"/>
<feature type="compositionally biased region" description="Polar residues" evidence="1">
    <location>
        <begin position="42"/>
        <end position="57"/>
    </location>
</feature>
<evidence type="ECO:0000313" key="3">
    <source>
        <dbReference type="Proteomes" id="UP000527355"/>
    </source>
</evidence>
<feature type="region of interest" description="Disordered" evidence="1">
    <location>
        <begin position="98"/>
        <end position="122"/>
    </location>
</feature>
<sequence length="122" mass="12645">MGATGQLAPAHTPCPRLLGSGMPIGRVLGVLLPSRCRLRTSSPAGMSSFQQPQSTRLSARGVPQAQGWSPEGEWVWLLRGRSASAGFLSLAAGGSVPGCPSGLWPQNDTTLPSTRNGRARPG</sequence>
<dbReference type="Proteomes" id="UP000527355">
    <property type="component" value="Unassembled WGS sequence"/>
</dbReference>
<comment type="caution">
    <text evidence="2">The sequence shown here is derived from an EMBL/GenBank/DDBJ whole genome shotgun (WGS) entry which is preliminary data.</text>
</comment>
<dbReference type="EMBL" id="JABWUV010000048">
    <property type="protein sequence ID" value="KAF6268154.1"/>
    <property type="molecule type" value="Genomic_DNA"/>
</dbReference>
<evidence type="ECO:0000313" key="2">
    <source>
        <dbReference type="EMBL" id="KAF6268154.1"/>
    </source>
</evidence>
<reference evidence="2 3" key="1">
    <citation type="journal article" date="2020" name="Nature">
        <title>Six reference-quality genomes reveal evolution of bat adaptations.</title>
        <authorList>
            <person name="Jebb D."/>
            <person name="Huang Z."/>
            <person name="Pippel M."/>
            <person name="Hughes G.M."/>
            <person name="Lavrichenko K."/>
            <person name="Devanna P."/>
            <person name="Winkler S."/>
            <person name="Jermiin L.S."/>
            <person name="Skirmuntt E.C."/>
            <person name="Katzourakis A."/>
            <person name="Burkitt-Gray L."/>
            <person name="Ray D.A."/>
            <person name="Sullivan K.A.M."/>
            <person name="Roscito J.G."/>
            <person name="Kirilenko B.M."/>
            <person name="Davalos L.M."/>
            <person name="Corthals A.P."/>
            <person name="Power M.L."/>
            <person name="Jones G."/>
            <person name="Ransome R.D."/>
            <person name="Dechmann D.K.N."/>
            <person name="Locatelli A.G."/>
            <person name="Puechmaille S.J."/>
            <person name="Fedrigo O."/>
            <person name="Jarvis E.D."/>
            <person name="Hiller M."/>
            <person name="Vernes S.C."/>
            <person name="Myers E.W."/>
            <person name="Teeling E.C."/>
        </authorList>
    </citation>
    <scope>NUCLEOTIDE SEQUENCE [LARGE SCALE GENOMIC DNA]</scope>
    <source>
        <strain evidence="2">MMyoMyo1</strain>
        <tissue evidence="2">Flight muscle</tissue>
    </source>
</reference>
<dbReference type="AlphaFoldDB" id="A0A7J7QW52"/>
<feature type="compositionally biased region" description="Polar residues" evidence="1">
    <location>
        <begin position="104"/>
        <end position="116"/>
    </location>
</feature>
<evidence type="ECO:0000256" key="1">
    <source>
        <dbReference type="SAM" id="MobiDB-lite"/>
    </source>
</evidence>
<name>A0A7J7QW52_MYOMY</name>